<reference evidence="2 3" key="1">
    <citation type="submission" date="2019-05" db="EMBL/GenBank/DDBJ databases">
        <title>Another draft genome of Portunus trituberculatus and its Hox gene families provides insights of decapod evolution.</title>
        <authorList>
            <person name="Jeong J.-H."/>
            <person name="Song I."/>
            <person name="Kim S."/>
            <person name="Choi T."/>
            <person name="Kim D."/>
            <person name="Ryu S."/>
            <person name="Kim W."/>
        </authorList>
    </citation>
    <scope>NUCLEOTIDE SEQUENCE [LARGE SCALE GENOMIC DNA]</scope>
    <source>
        <tissue evidence="2">Muscle</tissue>
    </source>
</reference>
<comment type="caution">
    <text evidence="2">The sequence shown here is derived from an EMBL/GenBank/DDBJ whole genome shotgun (WGS) entry which is preliminary data.</text>
</comment>
<keyword evidence="3" id="KW-1185">Reference proteome</keyword>
<proteinExistence type="predicted"/>
<dbReference type="EMBL" id="VSRR010001964">
    <property type="protein sequence ID" value="MPC28781.1"/>
    <property type="molecule type" value="Genomic_DNA"/>
</dbReference>
<evidence type="ECO:0000313" key="2">
    <source>
        <dbReference type="EMBL" id="MPC28781.1"/>
    </source>
</evidence>
<dbReference type="AlphaFoldDB" id="A0A5B7E426"/>
<organism evidence="2 3">
    <name type="scientific">Portunus trituberculatus</name>
    <name type="common">Swimming crab</name>
    <name type="synonym">Neptunus trituberculatus</name>
    <dbReference type="NCBI Taxonomy" id="210409"/>
    <lineage>
        <taxon>Eukaryota</taxon>
        <taxon>Metazoa</taxon>
        <taxon>Ecdysozoa</taxon>
        <taxon>Arthropoda</taxon>
        <taxon>Crustacea</taxon>
        <taxon>Multicrustacea</taxon>
        <taxon>Malacostraca</taxon>
        <taxon>Eumalacostraca</taxon>
        <taxon>Eucarida</taxon>
        <taxon>Decapoda</taxon>
        <taxon>Pleocyemata</taxon>
        <taxon>Brachyura</taxon>
        <taxon>Eubrachyura</taxon>
        <taxon>Portunoidea</taxon>
        <taxon>Portunidae</taxon>
        <taxon>Portuninae</taxon>
        <taxon>Portunus</taxon>
    </lineage>
</organism>
<feature type="chain" id="PRO_5022792486" evidence="1">
    <location>
        <begin position="16"/>
        <end position="97"/>
    </location>
</feature>
<evidence type="ECO:0000256" key="1">
    <source>
        <dbReference type="SAM" id="SignalP"/>
    </source>
</evidence>
<evidence type="ECO:0000313" key="3">
    <source>
        <dbReference type="Proteomes" id="UP000324222"/>
    </source>
</evidence>
<accession>A0A5B7E426</accession>
<gene>
    <name evidence="2" type="ORF">E2C01_021992</name>
</gene>
<keyword evidence="1" id="KW-0732">Signal</keyword>
<feature type="signal peptide" evidence="1">
    <location>
        <begin position="1"/>
        <end position="15"/>
    </location>
</feature>
<protein>
    <submittedName>
        <fullName evidence="2">Uncharacterized protein</fullName>
    </submittedName>
</protein>
<dbReference type="Proteomes" id="UP000324222">
    <property type="component" value="Unassembled WGS sequence"/>
</dbReference>
<sequence>MWEALLIFRPIVAQAILSIVVPKLEPISPPKRMFNVTKNNLGIMVTCRIRLFHSVLLITVKTPQHNTAPQNTVGIYSAILNTYRNPQSIFNKQVKEK</sequence>
<name>A0A5B7E426_PORTR</name>